<dbReference type="PANTHER" id="PTHR42695:SF5">
    <property type="entry name" value="GLUTAMINE AMIDOTRANSFERASE YLR126C-RELATED"/>
    <property type="match status" value="1"/>
</dbReference>
<dbReference type="SUPFAM" id="SSF52317">
    <property type="entry name" value="Class I glutamine amidotransferase-like"/>
    <property type="match status" value="1"/>
</dbReference>
<evidence type="ECO:0000313" key="3">
    <source>
        <dbReference type="Proteomes" id="UP000245283"/>
    </source>
</evidence>
<dbReference type="InterPro" id="IPR017926">
    <property type="entry name" value="GATASE"/>
</dbReference>
<evidence type="ECO:0000313" key="2">
    <source>
        <dbReference type="EMBL" id="PWF26444.1"/>
    </source>
</evidence>
<dbReference type="AlphaFoldDB" id="A0A2V1K565"/>
<dbReference type="InterPro" id="IPR029062">
    <property type="entry name" value="Class_I_gatase-like"/>
</dbReference>
<keyword evidence="3" id="KW-1185">Reference proteome</keyword>
<dbReference type="PANTHER" id="PTHR42695">
    <property type="entry name" value="GLUTAMINE AMIDOTRANSFERASE YLR126C-RELATED"/>
    <property type="match status" value="1"/>
</dbReference>
<dbReference type="InterPro" id="IPR044992">
    <property type="entry name" value="ChyE-like"/>
</dbReference>
<gene>
    <name evidence="2" type="ORF">DD236_06170</name>
</gene>
<dbReference type="CDD" id="cd01741">
    <property type="entry name" value="GATase1_1"/>
    <property type="match status" value="1"/>
</dbReference>
<accession>A0A2V1K565</accession>
<dbReference type="EMBL" id="QETB01000003">
    <property type="protein sequence ID" value="PWF26444.1"/>
    <property type="molecule type" value="Genomic_DNA"/>
</dbReference>
<dbReference type="Gene3D" id="3.40.50.880">
    <property type="match status" value="1"/>
</dbReference>
<sequence length="240" mass="26561">MKPFLLLVARPDSPIKADEVNSLLRYGALDDEKLVVVDLLQPLTNTPDFTQYSGVFISGSPYNYLTPLAQKSPEQVRVESQLLPLAKTLVDQDIPTLGLCYGLQILALAAGGTLTREFSEDMQPVRVSLTEAGRKDPVTGQLPETFIEYVAHAESVGEQPENMEVLASSTGCPVQLARIKSNIYGTQHHPEIDREGIAIRVKQYVGVYFTEEEHPAVLESVQSVSTEQRLITYFVQHYGV</sequence>
<organism evidence="2 3">
    <name type="scientific">Ancrocorticia populi</name>
    <dbReference type="NCBI Taxonomy" id="2175228"/>
    <lineage>
        <taxon>Bacteria</taxon>
        <taxon>Bacillati</taxon>
        <taxon>Actinomycetota</taxon>
        <taxon>Actinomycetes</taxon>
        <taxon>Actinomycetales</taxon>
        <taxon>Actinomycetaceae</taxon>
        <taxon>Ancrocorticia</taxon>
    </lineage>
</organism>
<keyword evidence="2" id="KW-0808">Transferase</keyword>
<dbReference type="OrthoDB" id="5196541at2"/>
<dbReference type="GO" id="GO:0016740">
    <property type="term" value="F:transferase activity"/>
    <property type="evidence" value="ECO:0007669"/>
    <property type="project" value="UniProtKB-KW"/>
</dbReference>
<evidence type="ECO:0000259" key="1">
    <source>
        <dbReference type="Pfam" id="PF00117"/>
    </source>
</evidence>
<dbReference type="GO" id="GO:0005829">
    <property type="term" value="C:cytosol"/>
    <property type="evidence" value="ECO:0007669"/>
    <property type="project" value="TreeGrafter"/>
</dbReference>
<dbReference type="PROSITE" id="PS51273">
    <property type="entry name" value="GATASE_TYPE_1"/>
    <property type="match status" value="1"/>
</dbReference>
<dbReference type="Pfam" id="PF00117">
    <property type="entry name" value="GATase"/>
    <property type="match status" value="1"/>
</dbReference>
<keyword evidence="2" id="KW-0315">Glutamine amidotransferase</keyword>
<name>A0A2V1K565_9ACTO</name>
<reference evidence="3" key="1">
    <citation type="submission" date="2018-05" db="EMBL/GenBank/DDBJ databases">
        <authorList>
            <person name="Li Y."/>
        </authorList>
    </citation>
    <scope>NUCLEOTIDE SEQUENCE [LARGE SCALE GENOMIC DNA]</scope>
    <source>
        <strain evidence="3">sk1b4</strain>
    </source>
</reference>
<protein>
    <submittedName>
        <fullName evidence="2">Glutamine amidotransferase</fullName>
    </submittedName>
</protein>
<dbReference type="Proteomes" id="UP000245283">
    <property type="component" value="Unassembled WGS sequence"/>
</dbReference>
<comment type="caution">
    <text evidence="2">The sequence shown here is derived from an EMBL/GenBank/DDBJ whole genome shotgun (WGS) entry which is preliminary data.</text>
</comment>
<dbReference type="RefSeq" id="WP_109093517.1">
    <property type="nucleotide sequence ID" value="NZ_CAMELQ010000037.1"/>
</dbReference>
<proteinExistence type="predicted"/>
<feature type="domain" description="Glutamine amidotransferase" evidence="1">
    <location>
        <begin position="24"/>
        <end position="192"/>
    </location>
</feature>